<dbReference type="InterPro" id="IPR001611">
    <property type="entry name" value="Leu-rich_rpt"/>
</dbReference>
<organism evidence="11 12">
    <name type="scientific">Hevea brasiliensis</name>
    <name type="common">Para rubber tree</name>
    <name type="synonym">Siphonia brasiliensis</name>
    <dbReference type="NCBI Taxonomy" id="3981"/>
    <lineage>
        <taxon>Eukaryota</taxon>
        <taxon>Viridiplantae</taxon>
        <taxon>Streptophyta</taxon>
        <taxon>Embryophyta</taxon>
        <taxon>Tracheophyta</taxon>
        <taxon>Spermatophyta</taxon>
        <taxon>Magnoliopsida</taxon>
        <taxon>eudicotyledons</taxon>
        <taxon>Gunneridae</taxon>
        <taxon>Pentapetalae</taxon>
        <taxon>rosids</taxon>
        <taxon>fabids</taxon>
        <taxon>Malpighiales</taxon>
        <taxon>Euphorbiaceae</taxon>
        <taxon>Crotonoideae</taxon>
        <taxon>Micrandreae</taxon>
        <taxon>Hevea</taxon>
    </lineage>
</organism>
<keyword evidence="7" id="KW-1133">Transmembrane helix</keyword>
<evidence type="ECO:0000256" key="8">
    <source>
        <dbReference type="ARBA" id="ARBA00023136"/>
    </source>
</evidence>
<keyword evidence="6" id="KW-0677">Repeat</keyword>
<dbReference type="AlphaFoldDB" id="A0A6A6N4R7"/>
<protein>
    <recommendedName>
        <fullName evidence="13">Leucine-rich repeat-containing N-terminal plant-type domain-containing protein</fullName>
    </recommendedName>
</protein>
<comment type="subcellular location">
    <subcellularLocation>
        <location evidence="1">Membrane</location>
        <topology evidence="1">Single-pass type I membrane protein</topology>
    </subcellularLocation>
</comment>
<evidence type="ECO:0000256" key="6">
    <source>
        <dbReference type="ARBA" id="ARBA00022737"/>
    </source>
</evidence>
<dbReference type="GO" id="GO:0016020">
    <property type="term" value="C:membrane"/>
    <property type="evidence" value="ECO:0007669"/>
    <property type="project" value="UniProtKB-SubCell"/>
</dbReference>
<proteinExistence type="inferred from homology"/>
<dbReference type="Pfam" id="PF00560">
    <property type="entry name" value="LRR_1"/>
    <property type="match status" value="1"/>
</dbReference>
<evidence type="ECO:0000256" key="2">
    <source>
        <dbReference type="ARBA" id="ARBA00009592"/>
    </source>
</evidence>
<evidence type="ECO:0000313" key="12">
    <source>
        <dbReference type="Proteomes" id="UP000467840"/>
    </source>
</evidence>
<dbReference type="FunFam" id="3.80.10.10:FF:000111">
    <property type="entry name" value="LRR receptor-like serine/threonine-protein kinase ERECTA"/>
    <property type="match status" value="1"/>
</dbReference>
<name>A0A6A6N4R7_HEVBR</name>
<comment type="similarity">
    <text evidence="2">Belongs to the RLP family.</text>
</comment>
<dbReference type="InterPro" id="IPR032675">
    <property type="entry name" value="LRR_dom_sf"/>
</dbReference>
<evidence type="ECO:0000313" key="11">
    <source>
        <dbReference type="EMBL" id="KAF2320650.1"/>
    </source>
</evidence>
<accession>A0A6A6N4R7</accession>
<dbReference type="Gene3D" id="3.80.10.10">
    <property type="entry name" value="Ribonuclease Inhibitor"/>
    <property type="match status" value="1"/>
</dbReference>
<dbReference type="InterPro" id="IPR046956">
    <property type="entry name" value="RLP23-like"/>
</dbReference>
<dbReference type="PANTHER" id="PTHR48063:SF16">
    <property type="entry name" value="LRR RECEPTOR-LIKE SERINE_THREONINE-PROTEIN KINASE GSO1"/>
    <property type="match status" value="1"/>
</dbReference>
<dbReference type="Proteomes" id="UP000467840">
    <property type="component" value="Chromosome 10"/>
</dbReference>
<sequence>MILLAGGLPELLQETDNCPSKSPLPKLLNFECTDNQVAGRLPNWMGQLKNLVILYSERNSLQGPIPHSFGNLKCLSELRLETNKLSGSLPDSLGLLSELFALNVSSNEMSGVIPYTDHMMTSSASSFIGNPGLCGSPLTVKCLHGDPNYSVTTEADNANGFIDKWSCLSIGMGFATMESPRTIVEAKIHAFRKSNSLLEGMLPYKLLPERSRTTRDTISPIETGICPVNWLPERERKTKFGMD</sequence>
<keyword evidence="8" id="KW-0472">Membrane</keyword>
<keyword evidence="12" id="KW-1185">Reference proteome</keyword>
<evidence type="ECO:0000256" key="5">
    <source>
        <dbReference type="ARBA" id="ARBA00022729"/>
    </source>
</evidence>
<dbReference type="SUPFAM" id="SSF52058">
    <property type="entry name" value="L domain-like"/>
    <property type="match status" value="1"/>
</dbReference>
<keyword evidence="10" id="KW-0325">Glycoprotein</keyword>
<keyword evidence="3" id="KW-0433">Leucine-rich repeat</keyword>
<evidence type="ECO:0000256" key="3">
    <source>
        <dbReference type="ARBA" id="ARBA00022614"/>
    </source>
</evidence>
<keyword evidence="5" id="KW-0732">Signal</keyword>
<gene>
    <name evidence="11" type="ORF">GH714_029812</name>
</gene>
<dbReference type="EMBL" id="JAAGAX010000003">
    <property type="protein sequence ID" value="KAF2320650.1"/>
    <property type="molecule type" value="Genomic_DNA"/>
</dbReference>
<evidence type="ECO:0000256" key="9">
    <source>
        <dbReference type="ARBA" id="ARBA00023170"/>
    </source>
</evidence>
<evidence type="ECO:0008006" key="13">
    <source>
        <dbReference type="Google" id="ProtNLM"/>
    </source>
</evidence>
<evidence type="ECO:0000256" key="7">
    <source>
        <dbReference type="ARBA" id="ARBA00022989"/>
    </source>
</evidence>
<comment type="caution">
    <text evidence="11">The sequence shown here is derived from an EMBL/GenBank/DDBJ whole genome shotgun (WGS) entry which is preliminary data.</text>
</comment>
<keyword evidence="9" id="KW-0675">Receptor</keyword>
<evidence type="ECO:0000256" key="10">
    <source>
        <dbReference type="ARBA" id="ARBA00023180"/>
    </source>
</evidence>
<evidence type="ECO:0000256" key="4">
    <source>
        <dbReference type="ARBA" id="ARBA00022692"/>
    </source>
</evidence>
<reference evidence="11 12" key="1">
    <citation type="journal article" date="2020" name="Mol. Plant">
        <title>The Chromosome-Based Rubber Tree Genome Provides New Insights into Spurge Genome Evolution and Rubber Biosynthesis.</title>
        <authorList>
            <person name="Liu J."/>
            <person name="Shi C."/>
            <person name="Shi C.C."/>
            <person name="Li W."/>
            <person name="Zhang Q.J."/>
            <person name="Zhang Y."/>
            <person name="Li K."/>
            <person name="Lu H.F."/>
            <person name="Shi C."/>
            <person name="Zhu S.T."/>
            <person name="Xiao Z.Y."/>
            <person name="Nan H."/>
            <person name="Yue Y."/>
            <person name="Zhu X.G."/>
            <person name="Wu Y."/>
            <person name="Hong X.N."/>
            <person name="Fan G.Y."/>
            <person name="Tong Y."/>
            <person name="Zhang D."/>
            <person name="Mao C.L."/>
            <person name="Liu Y.L."/>
            <person name="Hao S.J."/>
            <person name="Liu W.Q."/>
            <person name="Lv M.Q."/>
            <person name="Zhang H.B."/>
            <person name="Liu Y."/>
            <person name="Hu-Tang G.R."/>
            <person name="Wang J.P."/>
            <person name="Wang J.H."/>
            <person name="Sun Y.H."/>
            <person name="Ni S.B."/>
            <person name="Chen W.B."/>
            <person name="Zhang X.C."/>
            <person name="Jiao Y.N."/>
            <person name="Eichler E.E."/>
            <person name="Li G.H."/>
            <person name="Liu X."/>
            <person name="Gao L.Z."/>
        </authorList>
    </citation>
    <scope>NUCLEOTIDE SEQUENCE [LARGE SCALE GENOMIC DNA]</scope>
    <source>
        <strain evidence="12">cv. GT1</strain>
        <tissue evidence="11">Leaf</tissue>
    </source>
</reference>
<keyword evidence="4" id="KW-0812">Transmembrane</keyword>
<evidence type="ECO:0000256" key="1">
    <source>
        <dbReference type="ARBA" id="ARBA00004479"/>
    </source>
</evidence>
<dbReference type="PANTHER" id="PTHR48063">
    <property type="entry name" value="LRR RECEPTOR-LIKE KINASE"/>
    <property type="match status" value="1"/>
</dbReference>